<dbReference type="Pfam" id="PF08241">
    <property type="entry name" value="Methyltransf_11"/>
    <property type="match status" value="1"/>
</dbReference>
<dbReference type="SUPFAM" id="SSF53335">
    <property type="entry name" value="S-adenosyl-L-methionine-dependent methyltransferases"/>
    <property type="match status" value="1"/>
</dbReference>
<keyword evidence="3" id="KW-1185">Reference proteome</keyword>
<accession>A0A1N6JLY8</accession>
<evidence type="ECO:0000313" key="2">
    <source>
        <dbReference type="EMBL" id="SIO45414.1"/>
    </source>
</evidence>
<evidence type="ECO:0000313" key="3">
    <source>
        <dbReference type="Proteomes" id="UP000185151"/>
    </source>
</evidence>
<gene>
    <name evidence="2" type="ORF">SAMN05444165_3338</name>
</gene>
<dbReference type="Proteomes" id="UP000185151">
    <property type="component" value="Unassembled WGS sequence"/>
</dbReference>
<protein>
    <submittedName>
        <fullName evidence="2">Methyltransferase domain-containing protein</fullName>
    </submittedName>
</protein>
<name>A0A1N6JLY8_9BURK</name>
<dbReference type="OrthoDB" id="9810247at2"/>
<keyword evidence="2" id="KW-0489">Methyltransferase</keyword>
<dbReference type="EMBL" id="FSRU01000001">
    <property type="protein sequence ID" value="SIO45414.1"/>
    <property type="molecule type" value="Genomic_DNA"/>
</dbReference>
<organism evidence="2 3">
    <name type="scientific">Paraburkholderia phenazinium</name>
    <dbReference type="NCBI Taxonomy" id="60549"/>
    <lineage>
        <taxon>Bacteria</taxon>
        <taxon>Pseudomonadati</taxon>
        <taxon>Pseudomonadota</taxon>
        <taxon>Betaproteobacteria</taxon>
        <taxon>Burkholderiales</taxon>
        <taxon>Burkholderiaceae</taxon>
        <taxon>Paraburkholderia</taxon>
    </lineage>
</organism>
<keyword evidence="2" id="KW-0808">Transferase</keyword>
<feature type="domain" description="Methyltransferase type 11" evidence="1">
    <location>
        <begin position="52"/>
        <end position="147"/>
    </location>
</feature>
<sequence length="275" mass="31515">MDIQLTLDQINQRAWNSRDASREFLRSKSWIDPGEKAAFDQIAEECRGEPLLDIGIGAGRTIPLMMQISSNYTGIDYTAKLLEHARTRYPDLNLYHMDARDMSGLPTDHYALTAFSCNGIDCVAYEDRVLILKEMFRVTRPGGLVWFSSHNRDGPGFQDSIPKLMPRFTLNPLRYGWRTLRALRTLPLASYNYMRHARFHRNYEGYSIKTAAAHFFGILIVYTTLTEQRRQLESLGFRVESVFGCGDGKRIDGDAHTSDASWLHFVARKPMPPLE</sequence>
<dbReference type="GO" id="GO:0032259">
    <property type="term" value="P:methylation"/>
    <property type="evidence" value="ECO:0007669"/>
    <property type="project" value="UniProtKB-KW"/>
</dbReference>
<reference evidence="2 3" key="1">
    <citation type="submission" date="2016-11" db="EMBL/GenBank/DDBJ databases">
        <authorList>
            <person name="Jaros S."/>
            <person name="Januszkiewicz K."/>
            <person name="Wedrychowicz H."/>
        </authorList>
    </citation>
    <scope>NUCLEOTIDE SEQUENCE [LARGE SCALE GENOMIC DNA]</scope>
    <source>
        <strain evidence="2 3">GAS95</strain>
    </source>
</reference>
<dbReference type="GO" id="GO:0008757">
    <property type="term" value="F:S-adenosylmethionine-dependent methyltransferase activity"/>
    <property type="evidence" value="ECO:0007669"/>
    <property type="project" value="InterPro"/>
</dbReference>
<dbReference type="InterPro" id="IPR029063">
    <property type="entry name" value="SAM-dependent_MTases_sf"/>
</dbReference>
<dbReference type="Gene3D" id="3.40.50.150">
    <property type="entry name" value="Vaccinia Virus protein VP39"/>
    <property type="match status" value="1"/>
</dbReference>
<proteinExistence type="predicted"/>
<dbReference type="RefSeq" id="WP_074296624.1">
    <property type="nucleotide sequence ID" value="NZ_FSRU01000001.1"/>
</dbReference>
<evidence type="ECO:0000259" key="1">
    <source>
        <dbReference type="Pfam" id="PF08241"/>
    </source>
</evidence>
<dbReference type="InterPro" id="IPR013216">
    <property type="entry name" value="Methyltransf_11"/>
</dbReference>
<dbReference type="AlphaFoldDB" id="A0A1N6JLY8"/>
<dbReference type="CDD" id="cd02440">
    <property type="entry name" value="AdoMet_MTases"/>
    <property type="match status" value="1"/>
</dbReference>